<reference evidence="7 8" key="1">
    <citation type="submission" date="2009-12" db="EMBL/GenBank/DDBJ databases">
        <title>The Genome Sequence of Anolis carolinensis (Green Anole Lizard).</title>
        <authorList>
            <consortium name="The Genome Sequencing Platform"/>
            <person name="Di Palma F."/>
            <person name="Alfoldi J."/>
            <person name="Heiman D."/>
            <person name="Young S."/>
            <person name="Grabherr M."/>
            <person name="Johnson J."/>
            <person name="Lander E.S."/>
            <person name="Lindblad-Toh K."/>
        </authorList>
    </citation>
    <scope>NUCLEOTIDE SEQUENCE [LARGE SCALE GENOMIC DNA]</scope>
    <source>
        <strain evidence="7 8">JBL SC #1</strain>
    </source>
</reference>
<dbReference type="InParanoid" id="G1KV62"/>
<dbReference type="GO" id="GO:0005615">
    <property type="term" value="C:extracellular space"/>
    <property type="evidence" value="ECO:0000318"/>
    <property type="project" value="GO_Central"/>
</dbReference>
<dbReference type="HOGENOM" id="CLU_083048_0_0_1"/>
<reference evidence="7" key="2">
    <citation type="submission" date="2025-08" db="UniProtKB">
        <authorList>
            <consortium name="Ensembl"/>
        </authorList>
    </citation>
    <scope>IDENTIFICATION</scope>
</reference>
<dbReference type="PANTHER" id="PTHR28591:SF2">
    <property type="entry name" value="RETINOIC ACID RECEPTOR RESPONDER PROTEIN 1"/>
    <property type="match status" value="1"/>
</dbReference>
<comment type="similarity">
    <text evidence="1 4">Belongs to the protease inhibitor I47 (latexin) family.</text>
</comment>
<dbReference type="GeneTree" id="ENSGT00530000063813"/>
<dbReference type="InterPro" id="IPR009684">
    <property type="entry name" value="Latexin"/>
</dbReference>
<evidence type="ECO:0000313" key="8">
    <source>
        <dbReference type="Proteomes" id="UP000001646"/>
    </source>
</evidence>
<dbReference type="Gene3D" id="3.10.450.10">
    <property type="match status" value="2"/>
</dbReference>
<feature type="region of interest" description="Disordered" evidence="5">
    <location>
        <begin position="157"/>
        <end position="187"/>
    </location>
</feature>
<evidence type="ECO:0000313" key="7">
    <source>
        <dbReference type="Ensembl" id="ENSACAP00000018296.3"/>
    </source>
</evidence>
<dbReference type="Bgee" id="ENSACAG00000026823">
    <property type="expression patterns" value="Expressed in adrenal gland and 13 other cell types or tissues"/>
</dbReference>
<dbReference type="InterPro" id="IPR049897">
    <property type="entry name" value="CYSTATIN_LXN"/>
</dbReference>
<dbReference type="Pfam" id="PF06907">
    <property type="entry name" value="LXN"/>
    <property type="match status" value="1"/>
</dbReference>
<feature type="domain" description="Cystatin LXN-type" evidence="6">
    <location>
        <begin position="62"/>
        <end position="161"/>
    </location>
</feature>
<dbReference type="PANTHER" id="PTHR28591">
    <property type="entry name" value="LATEXIN"/>
    <property type="match status" value="1"/>
</dbReference>
<dbReference type="Proteomes" id="UP000001646">
    <property type="component" value="Chromosome 3"/>
</dbReference>
<dbReference type="STRING" id="28377.ENSACAP00000018296"/>
<keyword evidence="2 4" id="KW-0646">Protease inhibitor</keyword>
<accession>G1KV62</accession>
<evidence type="ECO:0000256" key="2">
    <source>
        <dbReference type="ARBA" id="ARBA00022690"/>
    </source>
</evidence>
<keyword evidence="3" id="KW-0677">Repeat</keyword>
<proteinExistence type="inferred from homology"/>
<evidence type="ECO:0000256" key="3">
    <source>
        <dbReference type="ARBA" id="ARBA00022737"/>
    </source>
</evidence>
<name>G1KV62_ANOCA</name>
<dbReference type="InterPro" id="IPR046350">
    <property type="entry name" value="Cystatin_sf"/>
</dbReference>
<evidence type="ECO:0000256" key="1">
    <source>
        <dbReference type="ARBA" id="ARBA00010083"/>
    </source>
</evidence>
<dbReference type="AlphaFoldDB" id="G1KV62"/>
<feature type="domain" description="Cystatin LXN-type" evidence="6">
    <location>
        <begin position="1"/>
        <end position="54"/>
    </location>
</feature>
<dbReference type="GO" id="GO:0008191">
    <property type="term" value="F:metalloendopeptidase inhibitor activity"/>
    <property type="evidence" value="ECO:0000318"/>
    <property type="project" value="GO_Central"/>
</dbReference>
<sequence>DIPGVGKKYFLQFSTKDLQTGQKLGLCLASVFYLKTKPKPTVEIICTRNKDPDQRQREDYSLYLSIRDSVEPSLDDLWALGTVGSSYIAWEKATVDSSYIMTQIKNVKQWRRADESLEFDYSILLSSGVSESLSCHMRLIWKLGLPMKVKYECSAEDESSGFGDGSGAEQGSTSGFFIEPESNFLVG</sequence>
<reference evidence="7" key="3">
    <citation type="submission" date="2025-09" db="UniProtKB">
        <authorList>
            <consortium name="Ensembl"/>
        </authorList>
    </citation>
    <scope>IDENTIFICATION</scope>
</reference>
<dbReference type="SUPFAM" id="SSF54403">
    <property type="entry name" value="Cystatin/monellin"/>
    <property type="match status" value="2"/>
</dbReference>
<dbReference type="Ensembl" id="ENSACAT00000025895.3">
    <property type="protein sequence ID" value="ENSACAP00000018296.3"/>
    <property type="gene ID" value="ENSACAG00000026823.3"/>
</dbReference>
<evidence type="ECO:0000259" key="6">
    <source>
        <dbReference type="PROSITE" id="PS52033"/>
    </source>
</evidence>
<evidence type="ECO:0000256" key="5">
    <source>
        <dbReference type="SAM" id="MobiDB-lite"/>
    </source>
</evidence>
<dbReference type="PROSITE" id="PS52033">
    <property type="entry name" value="CYSTATIN_LXN"/>
    <property type="match status" value="2"/>
</dbReference>
<evidence type="ECO:0000256" key="4">
    <source>
        <dbReference type="PROSITE-ProRule" id="PRU01377"/>
    </source>
</evidence>
<keyword evidence="8" id="KW-1185">Reference proteome</keyword>
<dbReference type="eggNOG" id="ENOG502S0TS">
    <property type="taxonomic scope" value="Eukaryota"/>
</dbReference>
<protein>
    <recommendedName>
        <fullName evidence="6">Cystatin LXN-type domain-containing protein</fullName>
    </recommendedName>
</protein>
<organism evidence="7 8">
    <name type="scientific">Anolis carolinensis</name>
    <name type="common">Green anole</name>
    <name type="synonym">American chameleon</name>
    <dbReference type="NCBI Taxonomy" id="28377"/>
    <lineage>
        <taxon>Eukaryota</taxon>
        <taxon>Metazoa</taxon>
        <taxon>Chordata</taxon>
        <taxon>Craniata</taxon>
        <taxon>Vertebrata</taxon>
        <taxon>Euteleostomi</taxon>
        <taxon>Lepidosauria</taxon>
        <taxon>Squamata</taxon>
        <taxon>Bifurcata</taxon>
        <taxon>Unidentata</taxon>
        <taxon>Episquamata</taxon>
        <taxon>Toxicofera</taxon>
        <taxon>Iguania</taxon>
        <taxon>Dactyloidae</taxon>
        <taxon>Anolis</taxon>
    </lineage>
</organism>